<accession>A0ABY6EB84</accession>
<evidence type="ECO:0000313" key="2">
    <source>
        <dbReference type="Proteomes" id="UP001061298"/>
    </source>
</evidence>
<proteinExistence type="predicted"/>
<protein>
    <submittedName>
        <fullName evidence="1">Uncharacterized protein</fullName>
    </submittedName>
</protein>
<evidence type="ECO:0000313" key="1">
    <source>
        <dbReference type="EMBL" id="UXY23956.1"/>
    </source>
</evidence>
<dbReference type="Proteomes" id="UP001061298">
    <property type="component" value="Chromosome"/>
</dbReference>
<organism evidence="1 2">
    <name type="scientific">Streptomyces cynarae</name>
    <dbReference type="NCBI Taxonomy" id="2981134"/>
    <lineage>
        <taxon>Bacteria</taxon>
        <taxon>Bacillati</taxon>
        <taxon>Actinomycetota</taxon>
        <taxon>Actinomycetes</taxon>
        <taxon>Kitasatosporales</taxon>
        <taxon>Streptomycetaceae</taxon>
        <taxon>Streptomyces</taxon>
    </lineage>
</organism>
<reference evidence="1" key="1">
    <citation type="submission" date="2022-10" db="EMBL/GenBank/DDBJ databases">
        <authorList>
            <person name="Mo P."/>
        </authorList>
    </citation>
    <scope>NUCLEOTIDE SEQUENCE</scope>
    <source>
        <strain evidence="1">HUAS 13-4</strain>
    </source>
</reference>
<name>A0ABY6EB84_9ACTN</name>
<gene>
    <name evidence="1" type="ORF">N8I84_38570</name>
</gene>
<keyword evidence="2" id="KW-1185">Reference proteome</keyword>
<sequence length="83" mass="8895">MVSSTDDTPGSSQFTGLLLLSLDIAGARELPLHLGVDRVAGELVAEEDGSTSMPFIVMIRHRVYGSQWSGSIGCPFSSRQLRS</sequence>
<dbReference type="EMBL" id="CP106793">
    <property type="protein sequence ID" value="UXY23956.1"/>
    <property type="molecule type" value="Genomic_DNA"/>
</dbReference>